<sequence>MFDGGRKLSVGDCALFQAGNAPPFIGILCKVTQDKDTTKLSVNWLYRPADVKLAKGVLPEAAPNEIFYSFHKDEISAASLLHPCKVAFLRKGAELPPGVASFVCRRVYDTANKCLWWLTDRDYTDEHQDEVDQLLERTKLEMQAVVQSGGPSPRSLTGPTSSQQLKSSSEVAQNVTFSVPSKGKKRERSDQNLEPSKRERTLKSVDGDSSPSKRERSMKPEEIASITDKDGGLQNPSCVERLVQLMQQDQNDGVRKAADVASRRTLLAGVVAATERDDCLSRFVQLGGLPMLDDWLQEAHKGKVGDGGSPKEGDKGVEELLLTLLRALDKLPVDLDGLKTCSIGKSVNNLRSHKNLEIQKKARKLVDTWKKRVIPGMKNSGDGKSSSNHAICHTYKQSSPDVVQSHLMKGGPTEVAVKSSGASVGSAKPMPNGTNFGEGMAKSSSFPGNKMTNPAGNSPSLVKKEEVSSKMSTGSASAEVHCLPVKDEKSNSSQSQSNGQAWTGITPGKNVSNSTWKDDTKNSSITVANSKPAAAASRHPSVPNNKGQPGSVTGASKDAMGGKPLIWSRGSADKNASMSSSAPEKGSADAARESANSQQRLIVRIPNPGRSPARVNSGSFEQSTPGNRVMSPNMPERNASVSMDSSDTKSRLQNSNQNGPSIETNPEGKSIGAGKGGSSAAEDRDKYVSSLPGDMSVEIEKRCDDSTRSEADRSSKDGQDGSGSSNFVQRGGCADGVSEPDGPKKGESEVAATGPSSAGAAAPEVTAMDVDDRGISLLASVAANEINRVVPSSLEKGQPEACNGNLEHSTRLPSDSGTSQSKETCEKQVTVKDGGGRKDLAESSTKSREDCGAEHKACVSGCPVADAASDKENAVDSTSGSAEPDAKDGEKRHFTAQEPGRTVDTTGGARNSLERHTEDNNLKTSRVPSEPVSYSSDMNTASVSGADKLGYIQDGVSGNSGKKDSLEEKKASAIGKSSMSGIELNMAYASGGDFTVDSSRDEEMENAVEGQTFGKRDSDGHRIAEMSTSFPEEEVLEVARQAAKEVEQMERWKESKPGAMPNERDGQDGNSSAFQSSEPRDGGFSDTGREHRWKPQVDKTKDEDTRKRSGVYLEGDHDSVMERMGEGSVRRGEGEDDQSRCGGFVDRKLMNPGQEAVESMLDRGQEHRRRAIDGRAAVRVPSFHSNQMPALPNLPMITSTSNSAHQVVKPSQRSLAGGEPTTPEQATETTGPNDGAVGGSDVSERPDFDLNEGFAVEDNRLDDSTTSPIAPVPVVAPISTSVVAQANGVAAPIAIVTKGPFVLPASPIRTKSELGWKGSAATSAFRPAEPRRTPDGQPEGTAPEPVQLTDPVKPVVAGKKIRPPLDIDLNVADERGLEEVVMSAASVSTISTTVSSQGSAAGLNLQGAGLPSASVSGLTYHSELSTCGPQQAQVAQQVGNSGSRPILDLNVMDESEESGMLLEMQPEAGSSTRGNNSSSSQAAACRVMRDFDLNDGPSVEETVPDDQPVIQSLRGLRGPPVPNAAPIITSIPGLRRGSEVVAPWFTVPALNVAIPTFANRDAPYSVAAAAAAQSYLGGGPGPTPFHSDVYRGTASLTTPSGVTFPSSTQGYQHGIFPLVPGLGFTSAGGFPANHAAPYMESVGSSGFPVPSSSVVASSFARPPFLMPGIADMGPADSSGGGDGWGSRPSLDLNAGPEAADSDVNRDDGLNMKQTSMLSGQVSMEQLRGFRIAPTGGTIGAPLPKRKEPDGGWDVYRNSGFKQQTWR</sequence>
<dbReference type="Gene3D" id="2.30.30.490">
    <property type="match status" value="1"/>
</dbReference>
<dbReference type="GO" id="GO:0005634">
    <property type="term" value="C:nucleus"/>
    <property type="evidence" value="ECO:0007669"/>
    <property type="project" value="UniProtKB-SubCell"/>
</dbReference>
<protein>
    <submittedName>
        <fullName evidence="7">Uncharacterized protein</fullName>
    </submittedName>
</protein>
<dbReference type="Pfam" id="PF01426">
    <property type="entry name" value="BAH"/>
    <property type="match status" value="1"/>
</dbReference>
<feature type="compositionally biased region" description="Basic and acidic residues" evidence="4">
    <location>
        <begin position="1114"/>
        <end position="1149"/>
    </location>
</feature>
<gene>
    <name evidence="7" type="ORF">R1flu_016325</name>
</gene>
<evidence type="ECO:0000256" key="3">
    <source>
        <dbReference type="PROSITE-ProRule" id="PRU00649"/>
    </source>
</evidence>
<feature type="region of interest" description="Disordered" evidence="4">
    <location>
        <begin position="1002"/>
        <end position="1152"/>
    </location>
</feature>
<feature type="compositionally biased region" description="Polar residues" evidence="4">
    <location>
        <begin position="811"/>
        <end position="822"/>
    </location>
</feature>
<feature type="compositionally biased region" description="Basic and acidic residues" evidence="4">
    <location>
        <begin position="884"/>
        <end position="895"/>
    </location>
</feature>
<feature type="region of interest" description="Disordered" evidence="4">
    <location>
        <begin position="1314"/>
        <end position="1349"/>
    </location>
</feature>
<dbReference type="PROSITE" id="PS51319">
    <property type="entry name" value="TFIIS_N"/>
    <property type="match status" value="1"/>
</dbReference>
<dbReference type="InterPro" id="IPR003617">
    <property type="entry name" value="TFIIS/CRSP70_N_sub"/>
</dbReference>
<dbReference type="Pfam" id="PF08711">
    <property type="entry name" value="Med26"/>
    <property type="match status" value="1"/>
</dbReference>
<dbReference type="SMART" id="SM00509">
    <property type="entry name" value="TFS2N"/>
    <property type="match status" value="1"/>
</dbReference>
<dbReference type="PANTHER" id="PTHR46548">
    <property type="entry name" value="BAH AND TFIIS DOMAIN-CONTAINING PROTEIN-RELATED"/>
    <property type="match status" value="1"/>
</dbReference>
<comment type="subcellular location">
    <subcellularLocation>
        <location evidence="1 3">Nucleus</location>
    </subcellularLocation>
</comment>
<feature type="compositionally biased region" description="Polar residues" evidence="4">
    <location>
        <begin position="145"/>
        <end position="179"/>
    </location>
</feature>
<dbReference type="InterPro" id="IPR035441">
    <property type="entry name" value="TFIIS/LEDGF_dom_sf"/>
</dbReference>
<dbReference type="PROSITE" id="PS51038">
    <property type="entry name" value="BAH"/>
    <property type="match status" value="1"/>
</dbReference>
<feature type="compositionally biased region" description="Basic and acidic residues" evidence="4">
    <location>
        <begin position="823"/>
        <end position="855"/>
    </location>
</feature>
<keyword evidence="8" id="KW-1185">Reference proteome</keyword>
<feature type="compositionally biased region" description="Basic and acidic residues" evidence="4">
    <location>
        <begin position="698"/>
        <end position="719"/>
    </location>
</feature>
<comment type="caution">
    <text evidence="7">The sequence shown here is derived from an EMBL/GenBank/DDBJ whole genome shotgun (WGS) entry which is preliminary data.</text>
</comment>
<proteinExistence type="predicted"/>
<dbReference type="Gene3D" id="1.20.930.10">
    <property type="entry name" value="Conserved domain common to transcription factors TFIIS, elongin A, CRSP70"/>
    <property type="match status" value="1"/>
</dbReference>
<feature type="compositionally biased region" description="Polar residues" evidence="4">
    <location>
        <begin position="922"/>
        <end position="942"/>
    </location>
</feature>
<evidence type="ECO:0000313" key="7">
    <source>
        <dbReference type="EMBL" id="KAL2631639.1"/>
    </source>
</evidence>
<keyword evidence="2 3" id="KW-0539">Nucleus</keyword>
<dbReference type="EMBL" id="JBHFFA010000004">
    <property type="protein sequence ID" value="KAL2631639.1"/>
    <property type="molecule type" value="Genomic_DNA"/>
</dbReference>
<organism evidence="7 8">
    <name type="scientific">Riccia fluitans</name>
    <dbReference type="NCBI Taxonomy" id="41844"/>
    <lineage>
        <taxon>Eukaryota</taxon>
        <taxon>Viridiplantae</taxon>
        <taxon>Streptophyta</taxon>
        <taxon>Embryophyta</taxon>
        <taxon>Marchantiophyta</taxon>
        <taxon>Marchantiopsida</taxon>
        <taxon>Marchantiidae</taxon>
        <taxon>Marchantiales</taxon>
        <taxon>Ricciaceae</taxon>
        <taxon>Riccia</taxon>
    </lineage>
</organism>
<feature type="region of interest" description="Disordered" evidence="4">
    <location>
        <begin position="1201"/>
        <end position="1248"/>
    </location>
</feature>
<feature type="compositionally biased region" description="Polar residues" evidence="4">
    <location>
        <begin position="442"/>
        <end position="460"/>
    </location>
</feature>
<feature type="compositionally biased region" description="Polar residues" evidence="4">
    <location>
        <begin position="614"/>
        <end position="626"/>
    </location>
</feature>
<feature type="compositionally biased region" description="Basic and acidic residues" evidence="4">
    <location>
        <begin position="912"/>
        <end position="921"/>
    </location>
</feature>
<evidence type="ECO:0000259" key="6">
    <source>
        <dbReference type="PROSITE" id="PS51319"/>
    </source>
</evidence>
<feature type="compositionally biased region" description="Basic and acidic residues" evidence="4">
    <location>
        <begin position="187"/>
        <end position="231"/>
    </location>
</feature>
<feature type="compositionally biased region" description="Low complexity" evidence="4">
    <location>
        <begin position="1217"/>
        <end position="1232"/>
    </location>
</feature>
<dbReference type="SUPFAM" id="SSF47676">
    <property type="entry name" value="Conserved domain common to transcription factors TFIIS, elongin A, CRSP70"/>
    <property type="match status" value="1"/>
</dbReference>
<feature type="region of interest" description="Disordered" evidence="4">
    <location>
        <begin position="144"/>
        <end position="235"/>
    </location>
</feature>
<dbReference type="PANTHER" id="PTHR46548:SF1">
    <property type="entry name" value="BAH AND TFIIS DOMAIN-CONTAINING PROTEIN-RELATED"/>
    <property type="match status" value="1"/>
</dbReference>
<feature type="compositionally biased region" description="Polar residues" evidence="4">
    <location>
        <begin position="1068"/>
        <end position="1077"/>
    </location>
</feature>
<feature type="compositionally biased region" description="Polar residues" evidence="4">
    <location>
        <begin position="1201"/>
        <end position="1214"/>
    </location>
</feature>
<evidence type="ECO:0000256" key="1">
    <source>
        <dbReference type="ARBA" id="ARBA00004123"/>
    </source>
</evidence>
<evidence type="ECO:0000313" key="8">
    <source>
        <dbReference type="Proteomes" id="UP001605036"/>
    </source>
</evidence>
<feature type="compositionally biased region" description="Low complexity" evidence="4">
    <location>
        <begin position="751"/>
        <end position="763"/>
    </location>
</feature>
<feature type="compositionally biased region" description="Basic and acidic residues" evidence="4">
    <location>
        <begin position="1014"/>
        <end position="1024"/>
    </location>
</feature>
<feature type="region of interest" description="Disordered" evidence="4">
    <location>
        <begin position="868"/>
        <end position="942"/>
    </location>
</feature>
<feature type="compositionally biased region" description="Basic and acidic residues" evidence="4">
    <location>
        <begin position="1078"/>
        <end position="1107"/>
    </location>
</feature>
<dbReference type="SMART" id="SM00439">
    <property type="entry name" value="BAH"/>
    <property type="match status" value="1"/>
</dbReference>
<feature type="compositionally biased region" description="Basic and acidic residues" evidence="4">
    <location>
        <begin position="1042"/>
        <end position="1067"/>
    </location>
</feature>
<feature type="compositionally biased region" description="Low complexity" evidence="4">
    <location>
        <begin position="416"/>
        <end position="428"/>
    </location>
</feature>
<reference evidence="7 8" key="1">
    <citation type="submission" date="2024-09" db="EMBL/GenBank/DDBJ databases">
        <title>Chromosome-scale assembly of Riccia fluitans.</title>
        <authorList>
            <person name="Paukszto L."/>
            <person name="Sawicki J."/>
            <person name="Karawczyk K."/>
            <person name="Piernik-Szablinska J."/>
            <person name="Szczecinska M."/>
            <person name="Mazdziarz M."/>
        </authorList>
    </citation>
    <scope>NUCLEOTIDE SEQUENCE [LARGE SCALE GENOMIC DNA]</scope>
    <source>
        <strain evidence="7">Rf_01</strain>
        <tissue evidence="7">Aerial parts of the thallus</tissue>
    </source>
</reference>
<evidence type="ECO:0000259" key="5">
    <source>
        <dbReference type="PROSITE" id="PS51038"/>
    </source>
</evidence>
<feature type="domain" description="BAH" evidence="5">
    <location>
        <begin position="6"/>
        <end position="119"/>
    </location>
</feature>
<dbReference type="CDD" id="cd00183">
    <property type="entry name" value="TFIIS_I"/>
    <property type="match status" value="1"/>
</dbReference>
<accession>A0ABD1YLJ8</accession>
<dbReference type="InterPro" id="IPR001025">
    <property type="entry name" value="BAH_dom"/>
</dbReference>
<dbReference type="InterPro" id="IPR017923">
    <property type="entry name" value="TFIIS_N"/>
</dbReference>
<feature type="compositionally biased region" description="Polar residues" evidence="4">
    <location>
        <begin position="499"/>
        <end position="515"/>
    </location>
</feature>
<feature type="compositionally biased region" description="Polar residues" evidence="4">
    <location>
        <begin position="542"/>
        <end position="554"/>
    </location>
</feature>
<dbReference type="Proteomes" id="UP001605036">
    <property type="component" value="Unassembled WGS sequence"/>
</dbReference>
<feature type="region of interest" description="Disordered" evidence="4">
    <location>
        <begin position="416"/>
        <end position="765"/>
    </location>
</feature>
<feature type="compositionally biased region" description="Polar residues" evidence="4">
    <location>
        <begin position="639"/>
        <end position="664"/>
    </location>
</feature>
<name>A0ABD1YLJ8_9MARC</name>
<feature type="domain" description="TFIIS N-terminal" evidence="6">
    <location>
        <begin position="290"/>
        <end position="376"/>
    </location>
</feature>
<feature type="region of interest" description="Disordered" evidence="4">
    <location>
        <begin position="1732"/>
        <end position="1766"/>
    </location>
</feature>
<dbReference type="InterPro" id="IPR043151">
    <property type="entry name" value="BAH_sf"/>
</dbReference>
<feature type="region of interest" description="Disordered" evidence="4">
    <location>
        <begin position="1670"/>
        <end position="1707"/>
    </location>
</feature>
<evidence type="ECO:0000256" key="2">
    <source>
        <dbReference type="ARBA" id="ARBA00023242"/>
    </source>
</evidence>
<evidence type="ECO:0000256" key="4">
    <source>
        <dbReference type="SAM" id="MobiDB-lite"/>
    </source>
</evidence>
<feature type="region of interest" description="Disordered" evidence="4">
    <location>
        <begin position="789"/>
        <end position="855"/>
    </location>
</feature>